<evidence type="ECO:0000313" key="2">
    <source>
        <dbReference type="WBParaSite" id="RSKR_0000089850.1"/>
    </source>
</evidence>
<organism evidence="1 2">
    <name type="scientific">Rhabditophanes sp. KR3021</name>
    <dbReference type="NCBI Taxonomy" id="114890"/>
    <lineage>
        <taxon>Eukaryota</taxon>
        <taxon>Metazoa</taxon>
        <taxon>Ecdysozoa</taxon>
        <taxon>Nematoda</taxon>
        <taxon>Chromadorea</taxon>
        <taxon>Rhabditida</taxon>
        <taxon>Tylenchina</taxon>
        <taxon>Panagrolaimomorpha</taxon>
        <taxon>Strongyloidoidea</taxon>
        <taxon>Alloionematidae</taxon>
        <taxon>Rhabditophanes</taxon>
    </lineage>
</organism>
<sequence length="85" mass="9591">MIGTKCLLKLSRGFFTAHTTRLTSSKYNNGYRRIPPVDRASFTQAGRYLPPDEYDKGEVIDNDSPIKGFEPQTTEHVKIVSGNWA</sequence>
<protein>
    <submittedName>
        <fullName evidence="2">39S ribosomal protein L52, mitochondrial</fullName>
    </submittedName>
</protein>
<accession>A0AC35TI31</accession>
<name>A0AC35TI31_9BILA</name>
<dbReference type="WBParaSite" id="RSKR_0000089850.1">
    <property type="protein sequence ID" value="RSKR_0000089850.1"/>
    <property type="gene ID" value="RSKR_0000089850"/>
</dbReference>
<evidence type="ECO:0000313" key="1">
    <source>
        <dbReference type="Proteomes" id="UP000095286"/>
    </source>
</evidence>
<reference evidence="2" key="1">
    <citation type="submission" date="2016-11" db="UniProtKB">
        <authorList>
            <consortium name="WormBaseParasite"/>
        </authorList>
    </citation>
    <scope>IDENTIFICATION</scope>
    <source>
        <strain evidence="2">KR3021</strain>
    </source>
</reference>
<proteinExistence type="predicted"/>
<dbReference type="Proteomes" id="UP000095286">
    <property type="component" value="Unplaced"/>
</dbReference>